<evidence type="ECO:0000313" key="2">
    <source>
        <dbReference type="EMBL" id="VCX30462.1"/>
    </source>
</evidence>
<dbReference type="InterPro" id="IPR026983">
    <property type="entry name" value="DHC"/>
</dbReference>
<organism evidence="2 3">
    <name type="scientific">Gulo gulo</name>
    <name type="common">Wolverine</name>
    <name type="synonym">Gluton</name>
    <dbReference type="NCBI Taxonomy" id="48420"/>
    <lineage>
        <taxon>Eukaryota</taxon>
        <taxon>Metazoa</taxon>
        <taxon>Chordata</taxon>
        <taxon>Craniata</taxon>
        <taxon>Vertebrata</taxon>
        <taxon>Euteleostomi</taxon>
        <taxon>Mammalia</taxon>
        <taxon>Eutheria</taxon>
        <taxon>Laurasiatheria</taxon>
        <taxon>Carnivora</taxon>
        <taxon>Caniformia</taxon>
        <taxon>Musteloidea</taxon>
        <taxon>Mustelidae</taxon>
        <taxon>Guloninae</taxon>
        <taxon>Gulo</taxon>
    </lineage>
</organism>
<dbReference type="FunFam" id="1.20.920.30:FF:000004">
    <property type="entry name" value="Dynein axonemal heavy chain 5"/>
    <property type="match status" value="1"/>
</dbReference>
<dbReference type="Proteomes" id="UP000269945">
    <property type="component" value="Unassembled WGS sequence"/>
</dbReference>
<dbReference type="GO" id="GO:0045505">
    <property type="term" value="F:dynein intermediate chain binding"/>
    <property type="evidence" value="ECO:0007669"/>
    <property type="project" value="InterPro"/>
</dbReference>
<comment type="caution">
    <text evidence="2">The sequence shown here is derived from an EMBL/GenBank/DDBJ whole genome shotgun (WGS) entry which is preliminary data.</text>
</comment>
<keyword evidence="3" id="KW-1185">Reference proteome</keyword>
<name>A0A9X9Q5I8_GULGU</name>
<feature type="non-terminal residue" evidence="2">
    <location>
        <position position="205"/>
    </location>
</feature>
<evidence type="ECO:0000313" key="3">
    <source>
        <dbReference type="Proteomes" id="UP000269945"/>
    </source>
</evidence>
<dbReference type="Pfam" id="PF17857">
    <property type="entry name" value="AAA_lid_1"/>
    <property type="match status" value="1"/>
</dbReference>
<dbReference type="AlphaFoldDB" id="A0A9X9Q5I8"/>
<evidence type="ECO:0000259" key="1">
    <source>
        <dbReference type="Pfam" id="PF17857"/>
    </source>
</evidence>
<reference evidence="2 3" key="1">
    <citation type="submission" date="2018-10" db="EMBL/GenBank/DDBJ databases">
        <authorList>
            <person name="Ekblom R."/>
            <person name="Jareborg N."/>
        </authorList>
    </citation>
    <scope>NUCLEOTIDE SEQUENCE [LARGE SCALE GENOMIC DNA]</scope>
    <source>
        <tissue evidence="2">Muscle</tissue>
    </source>
</reference>
<dbReference type="GO" id="GO:0051959">
    <property type="term" value="F:dynein light intermediate chain binding"/>
    <property type="evidence" value="ECO:0007669"/>
    <property type="project" value="InterPro"/>
</dbReference>
<dbReference type="PANTHER" id="PTHR46532">
    <property type="entry name" value="MALE FERTILITY FACTOR KL5"/>
    <property type="match status" value="1"/>
</dbReference>
<dbReference type="PANTHER" id="PTHR46532:SF13">
    <property type="entry name" value="CYTOPLASMIC DYNEIN 1 HEAVY CHAIN 1"/>
    <property type="match status" value="1"/>
</dbReference>
<feature type="domain" description="Dynein heavy chain 3 AAA+ lid" evidence="1">
    <location>
        <begin position="34"/>
        <end position="119"/>
    </location>
</feature>
<proteinExistence type="predicted"/>
<accession>A0A9X9Q5I8</accession>
<gene>
    <name evidence="2" type="ORF">BN2614_LOCUS1</name>
</gene>
<dbReference type="EMBL" id="CYRY02038116">
    <property type="protein sequence ID" value="VCX30462.1"/>
    <property type="molecule type" value="Genomic_DNA"/>
</dbReference>
<protein>
    <recommendedName>
        <fullName evidence="1">Dynein heavy chain 3 AAA+ lid domain-containing protein</fullName>
    </recommendedName>
</protein>
<sequence>MDKIFGVIGRGYYCAQRGFSEEVRDLVMELVPLTRRLWQMTKIKMLPTPAKFHYIFNLRDLSRIWQGMLNTTSEVIKEPDELLQLWKHECKRVIADRFTVSKDVTWFDKVLAGLVEEEFGEEKKLLVDCGMDAYFVNFLRDAPEATGETTEEADTEMPKIYEPIESFDHLKERLNMFLQLYNESVRGMGMDLVFFQDAMVHLVKV</sequence>
<dbReference type="GO" id="GO:0005858">
    <property type="term" value="C:axonemal dynein complex"/>
    <property type="evidence" value="ECO:0007669"/>
    <property type="project" value="TreeGrafter"/>
</dbReference>
<dbReference type="GO" id="GO:0007018">
    <property type="term" value="P:microtubule-based movement"/>
    <property type="evidence" value="ECO:0007669"/>
    <property type="project" value="InterPro"/>
</dbReference>
<dbReference type="InterPro" id="IPR041589">
    <property type="entry name" value="DNAH3_AAA_lid_1"/>
</dbReference>
<dbReference type="Gene3D" id="1.20.920.30">
    <property type="match status" value="1"/>
</dbReference>